<evidence type="ECO:0000313" key="4">
    <source>
        <dbReference type="Proteomes" id="UP000192578"/>
    </source>
</evidence>
<evidence type="ECO:0000256" key="1">
    <source>
        <dbReference type="SAM" id="Coils"/>
    </source>
</evidence>
<accession>A0A9X6N9F3</accession>
<feature type="region of interest" description="Disordered" evidence="2">
    <location>
        <begin position="268"/>
        <end position="326"/>
    </location>
</feature>
<sequence length="612" mass="65575">MPLERPGDGNRPLSSASQSPQAQQGELTATAAGGGSVNPSTFPPRVRPAPCVGIASRLVNKDPTPYSIRFATANVPLARPMLSSDGYSGARHCYDNQVDPRVGYAPPPLNYQYPYFPSPLPFVYGNNQGNPVLMYHHHPSTGTQSTTVSMPFASSVASSSSNPHLSQSTSQLFFHYPLHHLTGGGPLAGLTLPQNQSTLTQAPMRLNTSGIPHPLPAPRPMADSSLDPSPITTLDPSPIATLASPTSQHSQTVVPAFIFDDSECDVPEDLSHRNYEPPSAPATSGLLLNQRSSDPSLPIHAATASHKDPPHRNNEPPLPAPPTAGQLPSQCNYVNCDPALPVLAVKTAYTAEDFTENNRISEMDVAAAVWSERRDMLDGFASSSGEDYNCSTVVDAVKRKRIARDCSYIRNRAILSQLPQSSREYIAFPRYETPPTPVLDAVGLTVPSAEDVVEGDGSSVIEGVDVDHLALRAFASRLSAGASAASEEEKEPLTEVRMKCLLEAVGLVEKDTASHVPATRESLLARRSKKRPRVSGLTALDVAGGGRDSEVEDGARCELRKRLQESSSDLTQQLKRLQAKLAAVKRLTKEEKECEDGRVAGLLAELDAVLAD</sequence>
<evidence type="ECO:0000313" key="3">
    <source>
        <dbReference type="EMBL" id="OWA50340.1"/>
    </source>
</evidence>
<keyword evidence="1" id="KW-0175">Coiled coil</keyword>
<proteinExistence type="predicted"/>
<dbReference type="Proteomes" id="UP000192578">
    <property type="component" value="Unassembled WGS sequence"/>
</dbReference>
<feature type="compositionally biased region" description="Basic and acidic residues" evidence="2">
    <location>
        <begin position="305"/>
        <end position="314"/>
    </location>
</feature>
<dbReference type="AlphaFoldDB" id="A0A9X6N9F3"/>
<organism evidence="3 4">
    <name type="scientific">Hypsibius exemplaris</name>
    <name type="common">Freshwater tardigrade</name>
    <dbReference type="NCBI Taxonomy" id="2072580"/>
    <lineage>
        <taxon>Eukaryota</taxon>
        <taxon>Metazoa</taxon>
        <taxon>Ecdysozoa</taxon>
        <taxon>Tardigrada</taxon>
        <taxon>Eutardigrada</taxon>
        <taxon>Parachela</taxon>
        <taxon>Hypsibioidea</taxon>
        <taxon>Hypsibiidae</taxon>
        <taxon>Hypsibius</taxon>
    </lineage>
</organism>
<feature type="compositionally biased region" description="Polar residues" evidence="2">
    <location>
        <begin position="286"/>
        <end position="295"/>
    </location>
</feature>
<protein>
    <submittedName>
        <fullName evidence="3">Uncharacterized protein</fullName>
    </submittedName>
</protein>
<reference evidence="4" key="1">
    <citation type="submission" date="2017-01" db="EMBL/GenBank/DDBJ databases">
        <title>Comparative genomics of anhydrobiosis in the tardigrade Hypsibius dujardini.</title>
        <authorList>
            <person name="Yoshida Y."/>
            <person name="Koutsovoulos G."/>
            <person name="Laetsch D."/>
            <person name="Stevens L."/>
            <person name="Kumar S."/>
            <person name="Horikawa D."/>
            <person name="Ishino K."/>
            <person name="Komine S."/>
            <person name="Tomita M."/>
            <person name="Blaxter M."/>
            <person name="Arakawa K."/>
        </authorList>
    </citation>
    <scope>NUCLEOTIDE SEQUENCE [LARGE SCALE GENOMIC DNA]</scope>
    <source>
        <strain evidence="4">Z151</strain>
    </source>
</reference>
<comment type="caution">
    <text evidence="3">The sequence shown here is derived from an EMBL/GenBank/DDBJ whole genome shotgun (WGS) entry which is preliminary data.</text>
</comment>
<gene>
    <name evidence="3" type="ORF">BV898_14861</name>
</gene>
<dbReference type="EMBL" id="MTYJ01000188">
    <property type="protein sequence ID" value="OWA50340.1"/>
    <property type="molecule type" value="Genomic_DNA"/>
</dbReference>
<feature type="coiled-coil region" evidence="1">
    <location>
        <begin position="560"/>
        <end position="587"/>
    </location>
</feature>
<feature type="compositionally biased region" description="Low complexity" evidence="2">
    <location>
        <begin position="14"/>
        <end position="24"/>
    </location>
</feature>
<feature type="region of interest" description="Disordered" evidence="2">
    <location>
        <begin position="1"/>
        <end position="45"/>
    </location>
</feature>
<evidence type="ECO:0000256" key="2">
    <source>
        <dbReference type="SAM" id="MobiDB-lite"/>
    </source>
</evidence>
<keyword evidence="4" id="KW-1185">Reference proteome</keyword>
<name>A0A9X6N9F3_HYPEX</name>